<keyword evidence="3 10" id="KW-0813">Transport</keyword>
<dbReference type="EMBL" id="CP073754">
    <property type="protein sequence ID" value="QWF69912.1"/>
    <property type="molecule type" value="Genomic_DNA"/>
</dbReference>
<dbReference type="InterPro" id="IPR005644">
    <property type="entry name" value="NolW-like"/>
</dbReference>
<feature type="region of interest" description="Disordered" evidence="11">
    <location>
        <begin position="380"/>
        <end position="459"/>
    </location>
</feature>
<dbReference type="GO" id="GO:0015628">
    <property type="term" value="P:protein secretion by the type II secretion system"/>
    <property type="evidence" value="ECO:0007669"/>
    <property type="project" value="InterPro"/>
</dbReference>
<feature type="compositionally biased region" description="Low complexity" evidence="11">
    <location>
        <begin position="380"/>
        <end position="402"/>
    </location>
</feature>
<evidence type="ECO:0000259" key="14">
    <source>
        <dbReference type="Pfam" id="PF21305"/>
    </source>
</evidence>
<keyword evidence="4" id="KW-1134">Transmembrane beta strand</keyword>
<reference evidence="15" key="1">
    <citation type="submission" date="2021-04" db="EMBL/GenBank/DDBJ databases">
        <title>Draft genome sequence data of methanotrophic Methylovulum sp. strain S1L and Methylomonas sp. strain S2AM isolated from boreal lake water columns.</title>
        <authorList>
            <person name="Rissanen A.J."/>
            <person name="Mangayil R."/>
            <person name="Svenning M.M."/>
            <person name="Khanongnuch R."/>
        </authorList>
    </citation>
    <scope>NUCLEOTIDE SEQUENCE</scope>
    <source>
        <strain evidence="15">S2AM</strain>
    </source>
</reference>
<dbReference type="RefSeq" id="WP_215580530.1">
    <property type="nucleotide sequence ID" value="NZ_CP073754.1"/>
</dbReference>
<evidence type="ECO:0000256" key="2">
    <source>
        <dbReference type="ARBA" id="ARBA00006980"/>
    </source>
</evidence>
<organism evidence="15 16">
    <name type="scientific">Methylomonas paludis</name>
    <dbReference type="NCBI Taxonomy" id="1173101"/>
    <lineage>
        <taxon>Bacteria</taxon>
        <taxon>Pseudomonadati</taxon>
        <taxon>Pseudomonadota</taxon>
        <taxon>Gammaproteobacteria</taxon>
        <taxon>Methylococcales</taxon>
        <taxon>Methylococcaceae</taxon>
        <taxon>Methylomonas</taxon>
    </lineage>
</organism>
<protein>
    <submittedName>
        <fullName evidence="15">Type II secretion system secretin GspD</fullName>
    </submittedName>
</protein>
<evidence type="ECO:0000256" key="3">
    <source>
        <dbReference type="ARBA" id="ARBA00022448"/>
    </source>
</evidence>
<dbReference type="InterPro" id="IPR038591">
    <property type="entry name" value="NolW-like_sf"/>
</dbReference>
<dbReference type="PANTHER" id="PTHR30332:SF25">
    <property type="entry name" value="SECRETIN XPSD"/>
    <property type="match status" value="1"/>
</dbReference>
<evidence type="ECO:0000256" key="4">
    <source>
        <dbReference type="ARBA" id="ARBA00022452"/>
    </source>
</evidence>
<sequence length="792" mass="82652">MKVHRIKNPYVLAVILSMAGCEFIGPQIHTKLPLPEIKPALQEGTITVEPLKNDDAGKTTKVEVFSNEDAVISTQSGISKPEVVGGKGEYSLNFDDADLGEVAKVVLSDILGKNYTISPQVTGKVTLQTTRPLSKEELLPTLDMLLSINNAALVSQNGMYLIKPSAEALYSTSGKSLGGISSMPSGYQVRVVPVKNVAAAEIAEILKPLLPEKALLHVDPKRNILLLAGSGSELSRAIDLVNTFDIDLLKGKSFALFTPAHVDASVIIEELEQIFNNAPGGKSGAAGGGAKKDPDAGAGAGNESAFYRFIEIDRLNAILAITQRSYLLKDVETWVLRLDKTNTDGKGGVNVYKAQHHSAADLANTLSTIFGNGSQKSSSASIASGHKSLSASNKSGSGSTMGSSGGFGSTNSNSSTGSSSGGFGSSSSGSTMGGTGGTSAFGNSNSSSTQNSSGGGGNGQSLMPNVKIIADESNNALIIVANTQEYAIIQRVLKQLDVLPLQVMIDATIVEVTLNNDLKYGLEWYITHNNGGKNAIFGGSGGTSDTVASSSSSTSGSGFTSLGNMATGIGTGGFNYLFTNHSKDIGALLEAAASNNNINVISSPSLMVLNNQEASILVGDSVPILTGTSTSLVSTGVTSNSVQMVDTGVSLAIRPRVNANGLVLMDLLQSVNAASSTTTSSISSPTISKRQIETSVAVQSGETIVLGGLIKEEDTFNTNGVPLLHEIPYIGPLFGGTVRNKDKTELVILLTPRVMRSRQDAQDVTEEFKRKLTGIYDERLKVDVERLPVQDP</sequence>
<evidence type="ECO:0000256" key="6">
    <source>
        <dbReference type="ARBA" id="ARBA00022729"/>
    </source>
</evidence>
<feature type="compositionally biased region" description="Low complexity" evidence="11">
    <location>
        <begin position="409"/>
        <end position="418"/>
    </location>
</feature>
<feature type="domain" description="GspD-like N0" evidence="14">
    <location>
        <begin position="92"/>
        <end position="160"/>
    </location>
</feature>
<evidence type="ECO:0000259" key="13">
    <source>
        <dbReference type="Pfam" id="PF03958"/>
    </source>
</evidence>
<evidence type="ECO:0000313" key="16">
    <source>
        <dbReference type="Proteomes" id="UP000676649"/>
    </source>
</evidence>
<evidence type="ECO:0000256" key="9">
    <source>
        <dbReference type="ARBA" id="ARBA00023237"/>
    </source>
</evidence>
<dbReference type="AlphaFoldDB" id="A0A975MLB8"/>
<evidence type="ECO:0000259" key="12">
    <source>
        <dbReference type="Pfam" id="PF00263"/>
    </source>
</evidence>
<evidence type="ECO:0000256" key="5">
    <source>
        <dbReference type="ARBA" id="ARBA00022692"/>
    </source>
</evidence>
<dbReference type="InterPro" id="IPR049371">
    <property type="entry name" value="GspD-like_N0"/>
</dbReference>
<keyword evidence="6" id="KW-0732">Signal</keyword>
<dbReference type="GO" id="GO:0015627">
    <property type="term" value="C:type II protein secretion system complex"/>
    <property type="evidence" value="ECO:0007669"/>
    <property type="project" value="InterPro"/>
</dbReference>
<keyword evidence="9" id="KW-0998">Cell outer membrane</keyword>
<feature type="domain" description="NolW-like" evidence="13">
    <location>
        <begin position="350"/>
        <end position="501"/>
    </location>
</feature>
<keyword evidence="7" id="KW-0653">Protein transport</keyword>
<keyword evidence="16" id="KW-1185">Reference proteome</keyword>
<evidence type="ECO:0000313" key="15">
    <source>
        <dbReference type="EMBL" id="QWF69912.1"/>
    </source>
</evidence>
<evidence type="ECO:0000256" key="11">
    <source>
        <dbReference type="SAM" id="MobiDB-lite"/>
    </source>
</evidence>
<keyword evidence="5" id="KW-0812">Transmembrane</keyword>
<dbReference type="GO" id="GO:0009279">
    <property type="term" value="C:cell outer membrane"/>
    <property type="evidence" value="ECO:0007669"/>
    <property type="project" value="UniProtKB-SubCell"/>
</dbReference>
<feature type="compositionally biased region" description="Low complexity" evidence="11">
    <location>
        <begin position="440"/>
        <end position="452"/>
    </location>
</feature>
<proteinExistence type="inferred from homology"/>
<dbReference type="Pfam" id="PF03958">
    <property type="entry name" value="Secretin_N"/>
    <property type="match status" value="2"/>
</dbReference>
<feature type="domain" description="NolW-like" evidence="13">
    <location>
        <begin position="189"/>
        <end position="246"/>
    </location>
</feature>
<comment type="subcellular location">
    <subcellularLocation>
        <location evidence="1 10">Cell outer membrane</location>
    </subcellularLocation>
</comment>
<dbReference type="Pfam" id="PF00263">
    <property type="entry name" value="Secretin"/>
    <property type="match status" value="1"/>
</dbReference>
<evidence type="ECO:0000256" key="1">
    <source>
        <dbReference type="ARBA" id="ARBA00004442"/>
    </source>
</evidence>
<accession>A0A975MLB8</accession>
<dbReference type="KEGG" id="mpad:KEF85_11165"/>
<feature type="domain" description="Type II/III secretion system secretin-like" evidence="12">
    <location>
        <begin position="592"/>
        <end position="756"/>
    </location>
</feature>
<dbReference type="InterPro" id="IPR001775">
    <property type="entry name" value="GspD/PilQ"/>
</dbReference>
<evidence type="ECO:0000256" key="8">
    <source>
        <dbReference type="ARBA" id="ARBA00023136"/>
    </source>
</evidence>
<dbReference type="PROSITE" id="PS51257">
    <property type="entry name" value="PROKAR_LIPOPROTEIN"/>
    <property type="match status" value="1"/>
</dbReference>
<dbReference type="InterPro" id="IPR004846">
    <property type="entry name" value="T2SS/T3SS_dom"/>
</dbReference>
<keyword evidence="8" id="KW-0472">Membrane</keyword>
<dbReference type="Proteomes" id="UP000676649">
    <property type="component" value="Chromosome"/>
</dbReference>
<dbReference type="PRINTS" id="PR00811">
    <property type="entry name" value="BCTERIALGSPD"/>
</dbReference>
<gene>
    <name evidence="15" type="primary">gspD</name>
    <name evidence="15" type="ORF">KEF85_11165</name>
</gene>
<comment type="similarity">
    <text evidence="2">Belongs to the bacterial secretin family. GSP D subfamily.</text>
</comment>
<dbReference type="Gene3D" id="3.30.1370.120">
    <property type="match status" value="2"/>
</dbReference>
<evidence type="ECO:0000256" key="10">
    <source>
        <dbReference type="RuleBase" id="RU004004"/>
    </source>
</evidence>
<dbReference type="PANTHER" id="PTHR30332">
    <property type="entry name" value="PROBABLE GENERAL SECRETION PATHWAY PROTEIN D"/>
    <property type="match status" value="1"/>
</dbReference>
<dbReference type="InterPro" id="IPR013356">
    <property type="entry name" value="T2SS_GspD"/>
</dbReference>
<dbReference type="Pfam" id="PF21305">
    <property type="entry name" value="type_II_gspD_N0"/>
    <property type="match status" value="1"/>
</dbReference>
<name>A0A975MLB8_9GAMM</name>
<dbReference type="InterPro" id="IPR050810">
    <property type="entry name" value="Bact_Secretion_Sys_Channel"/>
</dbReference>
<dbReference type="NCBIfam" id="TIGR02517">
    <property type="entry name" value="type_II_gspD"/>
    <property type="match status" value="1"/>
</dbReference>
<evidence type="ECO:0000256" key="7">
    <source>
        <dbReference type="ARBA" id="ARBA00022927"/>
    </source>
</evidence>